<evidence type="ECO:0000256" key="1">
    <source>
        <dbReference type="SAM" id="MobiDB-lite"/>
    </source>
</evidence>
<keyword evidence="3" id="KW-1185">Reference proteome</keyword>
<comment type="caution">
    <text evidence="2">The sequence shown here is derived from an EMBL/GenBank/DDBJ whole genome shotgun (WGS) entry which is preliminary data.</text>
</comment>
<sequence length="75" mass="8307">MLVHPGTTVHEFAKKVHPEIDKHYLYAETVGNIRLGENDIISEKINIISFKTSAMATSTSSTNSSTTNTTNEKKK</sequence>
<feature type="compositionally biased region" description="Low complexity" evidence="1">
    <location>
        <begin position="57"/>
        <end position="75"/>
    </location>
</feature>
<organism evidence="2 3">
    <name type="scientific">Basidiobolus ranarum</name>
    <dbReference type="NCBI Taxonomy" id="34480"/>
    <lineage>
        <taxon>Eukaryota</taxon>
        <taxon>Fungi</taxon>
        <taxon>Fungi incertae sedis</taxon>
        <taxon>Zoopagomycota</taxon>
        <taxon>Entomophthoromycotina</taxon>
        <taxon>Basidiobolomycetes</taxon>
        <taxon>Basidiobolales</taxon>
        <taxon>Basidiobolaceae</taxon>
        <taxon>Basidiobolus</taxon>
    </lineage>
</organism>
<proteinExistence type="predicted"/>
<feature type="region of interest" description="Disordered" evidence="1">
    <location>
        <begin position="56"/>
        <end position="75"/>
    </location>
</feature>
<name>A0ABR2WE54_9FUNG</name>
<evidence type="ECO:0000313" key="3">
    <source>
        <dbReference type="Proteomes" id="UP001479436"/>
    </source>
</evidence>
<reference evidence="2 3" key="1">
    <citation type="submission" date="2023-04" db="EMBL/GenBank/DDBJ databases">
        <title>Genome of Basidiobolus ranarum AG-B5.</title>
        <authorList>
            <person name="Stajich J.E."/>
            <person name="Carter-House D."/>
            <person name="Gryganskyi A."/>
        </authorList>
    </citation>
    <scope>NUCLEOTIDE SEQUENCE [LARGE SCALE GENOMIC DNA]</scope>
    <source>
        <strain evidence="2 3">AG-B5</strain>
    </source>
</reference>
<dbReference type="Proteomes" id="UP001479436">
    <property type="component" value="Unassembled WGS sequence"/>
</dbReference>
<accession>A0ABR2WE54</accession>
<dbReference type="InterPro" id="IPR012675">
    <property type="entry name" value="Beta-grasp_dom_sf"/>
</dbReference>
<dbReference type="SUPFAM" id="SSF81271">
    <property type="entry name" value="TGS-like"/>
    <property type="match status" value="1"/>
</dbReference>
<protein>
    <submittedName>
        <fullName evidence="2">Uncharacterized protein</fullName>
    </submittedName>
</protein>
<dbReference type="Gene3D" id="3.10.20.30">
    <property type="match status" value="1"/>
</dbReference>
<evidence type="ECO:0000313" key="2">
    <source>
        <dbReference type="EMBL" id="KAK9759785.1"/>
    </source>
</evidence>
<gene>
    <name evidence="2" type="ORF">K7432_016856</name>
</gene>
<dbReference type="EMBL" id="JASJQH010003095">
    <property type="protein sequence ID" value="KAK9759785.1"/>
    <property type="molecule type" value="Genomic_DNA"/>
</dbReference>
<dbReference type="InterPro" id="IPR012676">
    <property type="entry name" value="TGS-like"/>
</dbReference>